<keyword evidence="4" id="KW-0812">Transmembrane</keyword>
<evidence type="ECO:0000256" key="7">
    <source>
        <dbReference type="SAM" id="SignalP"/>
    </source>
</evidence>
<feature type="signal peptide" evidence="7">
    <location>
        <begin position="1"/>
        <end position="26"/>
    </location>
</feature>
<keyword evidence="7" id="KW-0732">Signal</keyword>
<name>A0A126Q395_ALTMA</name>
<evidence type="ECO:0000256" key="1">
    <source>
        <dbReference type="ARBA" id="ARBA00004571"/>
    </source>
</evidence>
<feature type="chain" id="PRO_5007272569" evidence="7">
    <location>
        <begin position="27"/>
        <end position="1037"/>
    </location>
</feature>
<proteinExistence type="predicted"/>
<dbReference type="Proteomes" id="UP000063991">
    <property type="component" value="Chromosome"/>
</dbReference>
<dbReference type="InterPro" id="IPR036942">
    <property type="entry name" value="Beta-barrel_TonB_sf"/>
</dbReference>
<evidence type="ECO:0000259" key="9">
    <source>
        <dbReference type="Pfam" id="PF25183"/>
    </source>
</evidence>
<evidence type="ECO:0000256" key="2">
    <source>
        <dbReference type="ARBA" id="ARBA00022448"/>
    </source>
</evidence>
<dbReference type="InterPro" id="IPR057601">
    <property type="entry name" value="Oar-like_b-barrel"/>
</dbReference>
<dbReference type="RefSeq" id="WP_061095915.1">
    <property type="nucleotide sequence ID" value="NZ_CP014323.1"/>
</dbReference>
<dbReference type="PANTHER" id="PTHR30069:SF46">
    <property type="entry name" value="OAR PROTEIN"/>
    <property type="match status" value="1"/>
</dbReference>
<dbReference type="OrthoDB" id="9768147at2"/>
<feature type="domain" description="TonB-dependent receptor plug" evidence="8">
    <location>
        <begin position="133"/>
        <end position="235"/>
    </location>
</feature>
<sequence length="1037" mass="114679">MKTPAKLTRVALAVALTVGVATTAVAASGQSSAMRGSIVGPQGNPAAGSTITILHQPSGTVKELQVNEEGAFSALGLRVGGPYTIIIESEKFQDKIIEDVYLTLNDTFALKAQLDALADVERITVTGAQLFNDNQGSSSTFGQKAIENTPTFNRDLKDVVRLNPLAVVSADGSELSVAGSNPKFNSLTIDGVGVNDTFGLNSNGYPAQRPPISLDAVEQISINVAPFTARAGKFTGGSLDVVTKSGTNEFGGTVFYEKVPFTGDAYNDKIDEEFDVDNEEVSFGASLGGALIQDTLFFFASYEEWEEEVAFNYDMDSLDGHNVTNEQVDTFLNTLSSVYQLTDSKGTAPSPDSDKKTLIKLDWNINSDHRADFTYSYQDNSSARNYTRSNSQLNMTSNGWSQDSETTIYTGHVYSYWTDDFSSEISISYKDYTQASNTNSDWGEINVRTGTGTIIAGQDENRHANVLKNEVWTLGFHGVYLAGDVEYKFGLEMEDTWNYNVYGRDSAGTWSFETLEDFANRAPDLVEYSNAYTNDINDIAYDVDSTLYTAYGEANFELFEDFEVTAGLRVEYLTVEDSPMLNQNFLDTYNFANTENLDGNTMVLPRLGFEWSINEDLTLRGGVGRFTGGSPLVWISNAYTKNGVALDQYSTESIAPENVMFDQVPQVLKDQLSIGSGSTNSIDPDFDMPSDWRYQIAADYIFDVEGLGNNFSWTTELTYVDKKDAAAWVELARTPEVTLADGRIIYGSVYDGTDNAGNYDIQLTNASDGGRSILFTTALGKQWDNGISLNMSYTHQDITEGAPGTSSTAESNFIYNIATNRNEPNVDTAYFEVPHRFVLNLGYTHQFFAGYNTDFNLFFERRSGRRFSHTLGLYNDPDFGDQFGINGGDYQIYIPEGPNDPLMDFEGGLSYEEIMEVVTAAGLEGYAGSIIPKNTGSQPWITSMDLYISQEVPGFYDDHKGKVYLSIENFANLLNDDWGKVYQVEYSSVDLFDLQGVNENNQYQYTNAYDGNAGQNWDEFEVDESTWRIKVGVRYTF</sequence>
<dbReference type="InterPro" id="IPR037066">
    <property type="entry name" value="Plug_dom_sf"/>
</dbReference>
<dbReference type="Gene3D" id="2.40.170.20">
    <property type="entry name" value="TonB-dependent receptor, beta-barrel domain"/>
    <property type="match status" value="1"/>
</dbReference>
<dbReference type="EMBL" id="CP014323">
    <property type="protein sequence ID" value="AMJ99723.1"/>
    <property type="molecule type" value="Genomic_DNA"/>
</dbReference>
<gene>
    <name evidence="10" type="ORF">AVL55_17110</name>
</gene>
<feature type="domain" description="TonB-dependent transporter Oar-like beta-barrel" evidence="9">
    <location>
        <begin position="242"/>
        <end position="307"/>
    </location>
</feature>
<dbReference type="Gene3D" id="2.170.130.10">
    <property type="entry name" value="TonB-dependent receptor, plug domain"/>
    <property type="match status" value="1"/>
</dbReference>
<dbReference type="Pfam" id="PF13620">
    <property type="entry name" value="CarboxypepD_reg"/>
    <property type="match status" value="1"/>
</dbReference>
<evidence type="ECO:0000256" key="5">
    <source>
        <dbReference type="ARBA" id="ARBA00023136"/>
    </source>
</evidence>
<evidence type="ECO:0000256" key="6">
    <source>
        <dbReference type="ARBA" id="ARBA00023237"/>
    </source>
</evidence>
<dbReference type="GO" id="GO:0009279">
    <property type="term" value="C:cell outer membrane"/>
    <property type="evidence" value="ECO:0007669"/>
    <property type="project" value="UniProtKB-SubCell"/>
</dbReference>
<dbReference type="SUPFAM" id="SSF56935">
    <property type="entry name" value="Porins"/>
    <property type="match status" value="1"/>
</dbReference>
<accession>A0A126Q395</accession>
<dbReference type="InterPro" id="IPR012910">
    <property type="entry name" value="Plug_dom"/>
</dbReference>
<evidence type="ECO:0000256" key="4">
    <source>
        <dbReference type="ARBA" id="ARBA00022692"/>
    </source>
</evidence>
<dbReference type="Pfam" id="PF07715">
    <property type="entry name" value="Plug"/>
    <property type="match status" value="1"/>
</dbReference>
<evidence type="ECO:0000259" key="8">
    <source>
        <dbReference type="Pfam" id="PF07715"/>
    </source>
</evidence>
<evidence type="ECO:0000256" key="3">
    <source>
        <dbReference type="ARBA" id="ARBA00022452"/>
    </source>
</evidence>
<keyword evidence="2" id="KW-0813">Transport</keyword>
<dbReference type="PANTHER" id="PTHR30069">
    <property type="entry name" value="TONB-DEPENDENT OUTER MEMBRANE RECEPTOR"/>
    <property type="match status" value="1"/>
</dbReference>
<protein>
    <submittedName>
        <fullName evidence="10">Uncharacterized protein</fullName>
    </submittedName>
</protein>
<organism evidence="10 11">
    <name type="scientific">Alteromonas macleodii</name>
    <name type="common">Pseudoalteromonas macleodii</name>
    <dbReference type="NCBI Taxonomy" id="28108"/>
    <lineage>
        <taxon>Bacteria</taxon>
        <taxon>Pseudomonadati</taxon>
        <taxon>Pseudomonadota</taxon>
        <taxon>Gammaproteobacteria</taxon>
        <taxon>Alteromonadales</taxon>
        <taxon>Alteromonadaceae</taxon>
        <taxon>Alteromonas/Salinimonas group</taxon>
        <taxon>Alteromonas</taxon>
    </lineage>
</organism>
<dbReference type="Pfam" id="PF25183">
    <property type="entry name" value="OMP_b-brl_4"/>
    <property type="match status" value="2"/>
</dbReference>
<dbReference type="GO" id="GO:0015344">
    <property type="term" value="F:siderophore uptake transmembrane transporter activity"/>
    <property type="evidence" value="ECO:0007669"/>
    <property type="project" value="TreeGrafter"/>
</dbReference>
<comment type="subcellular location">
    <subcellularLocation>
        <location evidence="1">Cell outer membrane</location>
        <topology evidence="1">Multi-pass membrane protein</topology>
    </subcellularLocation>
</comment>
<keyword evidence="6" id="KW-0998">Cell outer membrane</keyword>
<dbReference type="GO" id="GO:0044718">
    <property type="term" value="P:siderophore transmembrane transport"/>
    <property type="evidence" value="ECO:0007669"/>
    <property type="project" value="TreeGrafter"/>
</dbReference>
<keyword evidence="3" id="KW-1134">Transmembrane beta strand</keyword>
<evidence type="ECO:0000313" key="10">
    <source>
        <dbReference type="EMBL" id="AMJ99723.1"/>
    </source>
</evidence>
<feature type="domain" description="TonB-dependent transporter Oar-like beta-barrel" evidence="9">
    <location>
        <begin position="346"/>
        <end position="850"/>
    </location>
</feature>
<dbReference type="InterPro" id="IPR039426">
    <property type="entry name" value="TonB-dep_rcpt-like"/>
</dbReference>
<keyword evidence="5" id="KW-0472">Membrane</keyword>
<evidence type="ECO:0000313" key="11">
    <source>
        <dbReference type="Proteomes" id="UP000063991"/>
    </source>
</evidence>
<reference evidence="10 11" key="1">
    <citation type="submission" date="2015-12" db="EMBL/GenBank/DDBJ databases">
        <authorList>
            <person name="Shamseldin A."/>
            <person name="Moawad H."/>
            <person name="Abd El-Rahim W.M."/>
            <person name="Sadowsky M.J."/>
        </authorList>
    </citation>
    <scope>NUCLEOTIDE SEQUENCE [LARGE SCALE GENOMIC DNA]</scope>
    <source>
        <strain evidence="10 11">D7</strain>
    </source>
</reference>
<dbReference type="AlphaFoldDB" id="A0A126Q395"/>